<feature type="domain" description="DNA topoisomerase I DNA binding eukaryotic-type" evidence="1">
    <location>
        <begin position="137"/>
        <end position="347"/>
    </location>
</feature>
<evidence type="ECO:0000259" key="1">
    <source>
        <dbReference type="Pfam" id="PF02919"/>
    </source>
</evidence>
<dbReference type="EMBL" id="HBIZ01012763">
    <property type="protein sequence ID" value="CAE0755103.1"/>
    <property type="molecule type" value="Transcribed_RNA"/>
</dbReference>
<dbReference type="AlphaFoldDB" id="A0A7S4B5Q2"/>
<protein>
    <recommendedName>
        <fullName evidence="4">F-box domain-containing protein</fullName>
    </recommendedName>
</protein>
<dbReference type="InterPro" id="IPR001810">
    <property type="entry name" value="F-box_dom"/>
</dbReference>
<dbReference type="Pfam" id="PF12937">
    <property type="entry name" value="F-box-like"/>
    <property type="match status" value="1"/>
</dbReference>
<dbReference type="GO" id="GO:0003917">
    <property type="term" value="F:DNA topoisomerase type I (single strand cut, ATP-independent) activity"/>
    <property type="evidence" value="ECO:0007669"/>
    <property type="project" value="InterPro"/>
</dbReference>
<dbReference type="InterPro" id="IPR013034">
    <property type="entry name" value="DNA_topo_DNA_db_N_dom1"/>
</dbReference>
<dbReference type="InterPro" id="IPR036047">
    <property type="entry name" value="F-box-like_dom_sf"/>
</dbReference>
<gene>
    <name evidence="3" type="ORF">PCAR00345_LOCUS7690</name>
</gene>
<dbReference type="PANTHER" id="PTHR10290">
    <property type="entry name" value="DNA TOPOISOMERASE I"/>
    <property type="match status" value="1"/>
</dbReference>
<evidence type="ECO:0008006" key="4">
    <source>
        <dbReference type="Google" id="ProtNLM"/>
    </source>
</evidence>
<dbReference type="Gene3D" id="1.10.10.41">
    <property type="entry name" value="Yeast DNA topoisomerase - domain 1"/>
    <property type="match status" value="1"/>
</dbReference>
<evidence type="ECO:0000313" key="3">
    <source>
        <dbReference type="EMBL" id="CAE0755103.1"/>
    </source>
</evidence>
<dbReference type="InterPro" id="IPR051062">
    <property type="entry name" value="Topoisomerase_IB"/>
</dbReference>
<sequence>MIAIAITDMAMESSKWHALLRQRLASSTAFTTKSCRSHVCTVSCQCQDLQQQHSTCSCSTVSLVLSNADLLEHILSHLRSAKDVTIAASVSSLWHLAANSTKIWLALCELNWPGSMLDELCCPREFCKRKLRAPRLWNTLEHSGIMFSAAYCPHGCPLLYDGLPIYLTPEQEEPATIYVRRIMQTKTLLSEPASRRFWHDWRLLLQKRVETQRVTNMELCDFSLIRRHLEEQRQMPAPEARRAESVEAAPFKTALIDGERVEVSNYLVTSPGIVQGGCAGHWLAGRIRRRIVPEDVILNLSHGAAIPRVPDLGDGQRHAWRAVAHDHTQVWIAKWRDPVCGSWRYVRAELETAYMRRRFWLATTCVHLGTEAGQHPCPP</sequence>
<dbReference type="PANTHER" id="PTHR10290:SF3">
    <property type="entry name" value="DNA TOPOISOMERASE 1"/>
    <property type="match status" value="1"/>
</dbReference>
<dbReference type="GO" id="GO:0006260">
    <property type="term" value="P:DNA replication"/>
    <property type="evidence" value="ECO:0007669"/>
    <property type="project" value="TreeGrafter"/>
</dbReference>
<dbReference type="GO" id="GO:0003677">
    <property type="term" value="F:DNA binding"/>
    <property type="evidence" value="ECO:0007669"/>
    <property type="project" value="InterPro"/>
</dbReference>
<feature type="domain" description="F-box" evidence="2">
    <location>
        <begin position="69"/>
        <end position="108"/>
    </location>
</feature>
<dbReference type="InterPro" id="IPR036202">
    <property type="entry name" value="TopoI_DNA-bd_euk_N_sf"/>
</dbReference>
<dbReference type="GO" id="GO:0007059">
    <property type="term" value="P:chromosome segregation"/>
    <property type="evidence" value="ECO:0007669"/>
    <property type="project" value="TreeGrafter"/>
</dbReference>
<dbReference type="InterPro" id="IPR013030">
    <property type="entry name" value="DNA_topo_DNA_db_N_dom2"/>
</dbReference>
<dbReference type="InterPro" id="IPR008336">
    <property type="entry name" value="TopoI_DNA-bd_euk"/>
</dbReference>
<dbReference type="GO" id="GO:0005730">
    <property type="term" value="C:nucleolus"/>
    <property type="evidence" value="ECO:0007669"/>
    <property type="project" value="TreeGrafter"/>
</dbReference>
<name>A0A7S4B5Q2_CHRCT</name>
<dbReference type="GO" id="GO:0006265">
    <property type="term" value="P:DNA topological change"/>
    <property type="evidence" value="ECO:0007669"/>
    <property type="project" value="InterPro"/>
</dbReference>
<reference evidence="3" key="1">
    <citation type="submission" date="2021-01" db="EMBL/GenBank/DDBJ databases">
        <authorList>
            <person name="Corre E."/>
            <person name="Pelletier E."/>
            <person name="Niang G."/>
            <person name="Scheremetjew M."/>
            <person name="Finn R."/>
            <person name="Kale V."/>
            <person name="Holt S."/>
            <person name="Cochrane G."/>
            <person name="Meng A."/>
            <person name="Brown T."/>
            <person name="Cohen L."/>
        </authorList>
    </citation>
    <scope>NUCLEOTIDE SEQUENCE</scope>
    <source>
        <strain evidence="3">CCMP645</strain>
    </source>
</reference>
<organism evidence="3">
    <name type="scientific">Chrysotila carterae</name>
    <name type="common">Marine alga</name>
    <name type="synonym">Syracosphaera carterae</name>
    <dbReference type="NCBI Taxonomy" id="13221"/>
    <lineage>
        <taxon>Eukaryota</taxon>
        <taxon>Haptista</taxon>
        <taxon>Haptophyta</taxon>
        <taxon>Prymnesiophyceae</taxon>
        <taxon>Isochrysidales</taxon>
        <taxon>Isochrysidaceae</taxon>
        <taxon>Chrysotila</taxon>
    </lineage>
</organism>
<dbReference type="Pfam" id="PF02919">
    <property type="entry name" value="Topoisom_I_N"/>
    <property type="match status" value="1"/>
</dbReference>
<dbReference type="GO" id="GO:0005694">
    <property type="term" value="C:chromosome"/>
    <property type="evidence" value="ECO:0007669"/>
    <property type="project" value="InterPro"/>
</dbReference>
<proteinExistence type="predicted"/>
<dbReference type="SUPFAM" id="SSF56741">
    <property type="entry name" value="Eukaryotic DNA topoisomerase I, N-terminal DNA-binding fragment"/>
    <property type="match status" value="1"/>
</dbReference>
<accession>A0A7S4B5Q2</accession>
<dbReference type="SUPFAM" id="SSF81383">
    <property type="entry name" value="F-box domain"/>
    <property type="match status" value="1"/>
</dbReference>
<dbReference type="Gene3D" id="2.170.11.10">
    <property type="entry name" value="DNA Topoisomerase I, domain 2"/>
    <property type="match status" value="1"/>
</dbReference>
<evidence type="ECO:0000259" key="2">
    <source>
        <dbReference type="Pfam" id="PF12937"/>
    </source>
</evidence>